<evidence type="ECO:0000259" key="3">
    <source>
        <dbReference type="Pfam" id="PF13400"/>
    </source>
</evidence>
<dbReference type="EMBL" id="JAEMHL010000007">
    <property type="protein sequence ID" value="MBJ6751368.1"/>
    <property type="molecule type" value="Genomic_DNA"/>
</dbReference>
<dbReference type="InterPro" id="IPR018705">
    <property type="entry name" value="DUF2134_membrane"/>
</dbReference>
<feature type="transmembrane region" description="Helical" evidence="1">
    <location>
        <begin position="15"/>
        <end position="34"/>
    </location>
</feature>
<accession>A0ABS0YGH0</accession>
<keyword evidence="1" id="KW-0472">Membrane</keyword>
<feature type="domain" description="Putative Flp pilus-assembly TadG-like N-terminal" evidence="3">
    <location>
        <begin position="13"/>
        <end position="58"/>
    </location>
</feature>
<evidence type="ECO:0000259" key="2">
    <source>
        <dbReference type="Pfam" id="PF09977"/>
    </source>
</evidence>
<proteinExistence type="predicted"/>
<organism evidence="4 5">
    <name type="scientific">Geomonas anaerohicana</name>
    <dbReference type="NCBI Taxonomy" id="2798583"/>
    <lineage>
        <taxon>Bacteria</taxon>
        <taxon>Pseudomonadati</taxon>
        <taxon>Thermodesulfobacteriota</taxon>
        <taxon>Desulfuromonadia</taxon>
        <taxon>Geobacterales</taxon>
        <taxon>Geobacteraceae</taxon>
        <taxon>Geomonas</taxon>
    </lineage>
</organism>
<dbReference type="Pfam" id="PF13400">
    <property type="entry name" value="Tad"/>
    <property type="match status" value="1"/>
</dbReference>
<dbReference type="Pfam" id="PF09977">
    <property type="entry name" value="Tad_C"/>
    <property type="match status" value="1"/>
</dbReference>
<evidence type="ECO:0000256" key="1">
    <source>
        <dbReference type="SAM" id="Phobius"/>
    </source>
</evidence>
<keyword evidence="5" id="KW-1185">Reference proteome</keyword>
<sequence>MDTPAQVGRNEKGMVLIYLAILVVLLFGFLGLAVDTGHLFKVRSELQNAADAAALKGAYHLYTMPTDPTELPVLQWDVARLQAEQMITENRSDNIALKDAVVEVGYWNMSSHTLQSTTLAAPTAHDVPAVRVVASRSAGNNGGPVANFFMQLFKEPKTAVGSRPAVAVKGAPSAMPPGGLFPMALSSCMTDSYFKQNPLPDPPPTIKIYGPYGPGGPNCYSGQWTSFKTGASDTDTLRDLMYEGNSDTLATGDSIFIEPGAKAAAYSPILTNWLPEGGKDVIMAVVDTYTEDGSDPLSSKGTLKITGFATFHIDTAVGGSDKAVYGHFVGFSTTPPGATPGGTFAGALTMPVLVQ</sequence>
<reference evidence="4 5" key="1">
    <citation type="submission" date="2020-12" db="EMBL/GenBank/DDBJ databases">
        <title>Geomonas sp. Red421, isolated from paddy soil.</title>
        <authorList>
            <person name="Xu Z."/>
            <person name="Zhang Z."/>
            <person name="Masuda Y."/>
            <person name="Itoh H."/>
            <person name="Senoo K."/>
        </authorList>
    </citation>
    <scope>NUCLEOTIDE SEQUENCE [LARGE SCALE GENOMIC DNA]</scope>
    <source>
        <strain evidence="4 5">Red421</strain>
    </source>
</reference>
<comment type="caution">
    <text evidence="4">The sequence shown here is derived from an EMBL/GenBank/DDBJ whole genome shotgun (WGS) entry which is preliminary data.</text>
</comment>
<evidence type="ECO:0008006" key="6">
    <source>
        <dbReference type="Google" id="ProtNLM"/>
    </source>
</evidence>
<dbReference type="Proteomes" id="UP000614714">
    <property type="component" value="Unassembled WGS sequence"/>
</dbReference>
<name>A0ABS0YGH0_9BACT</name>
<dbReference type="RefSeq" id="WP_199389843.1">
    <property type="nucleotide sequence ID" value="NZ_JAEMHL010000007.1"/>
</dbReference>
<protein>
    <recommendedName>
        <fullName evidence="6">Flp pilus-assembly TadG-like N-terminal domain-containing protein</fullName>
    </recommendedName>
</protein>
<keyword evidence="1" id="KW-0812">Transmembrane</keyword>
<dbReference type="InterPro" id="IPR028087">
    <property type="entry name" value="Tad_N"/>
</dbReference>
<feature type="domain" description="DUF2134" evidence="2">
    <location>
        <begin position="79"/>
        <end position="154"/>
    </location>
</feature>
<evidence type="ECO:0000313" key="4">
    <source>
        <dbReference type="EMBL" id="MBJ6751368.1"/>
    </source>
</evidence>
<gene>
    <name evidence="4" type="ORF">JFN91_14210</name>
</gene>
<keyword evidence="1" id="KW-1133">Transmembrane helix</keyword>
<evidence type="ECO:0000313" key="5">
    <source>
        <dbReference type="Proteomes" id="UP000614714"/>
    </source>
</evidence>